<dbReference type="Proteomes" id="UP001492380">
    <property type="component" value="Unassembled WGS sequence"/>
</dbReference>
<name>A0ABR1YD78_9PEZI</name>
<proteinExistence type="predicted"/>
<protein>
    <submittedName>
        <fullName evidence="2">Uncharacterized protein</fullName>
    </submittedName>
</protein>
<dbReference type="PROSITE" id="PS50007">
    <property type="entry name" value="PIPLC_X_DOMAIN"/>
    <property type="match status" value="1"/>
</dbReference>
<gene>
    <name evidence="2" type="ORF">HDK90DRAFT_469818</name>
</gene>
<organism evidence="2 3">
    <name type="scientific">Phyllosticta capitalensis</name>
    <dbReference type="NCBI Taxonomy" id="121624"/>
    <lineage>
        <taxon>Eukaryota</taxon>
        <taxon>Fungi</taxon>
        <taxon>Dikarya</taxon>
        <taxon>Ascomycota</taxon>
        <taxon>Pezizomycotina</taxon>
        <taxon>Dothideomycetes</taxon>
        <taxon>Dothideomycetes incertae sedis</taxon>
        <taxon>Botryosphaeriales</taxon>
        <taxon>Phyllostictaceae</taxon>
        <taxon>Phyllosticta</taxon>
    </lineage>
</organism>
<accession>A0ABR1YD78</accession>
<evidence type="ECO:0000313" key="2">
    <source>
        <dbReference type="EMBL" id="KAK8226140.1"/>
    </source>
</evidence>
<sequence>MAPETATAGSLPSKRAHRRNASSTLDCDLLLHPSRSTLNLPVRFTLLHLHNTYGGDFQQRPQNSLPVPCLNIMGRLTTGAKKATRKLKHMLQRKSHENSLKRAQHQQCKSSLDACTAHLVRGCRCGEIENFTSANKHTSVILSSGANTNSTVSLDSLTMEGMQELRRCNNLDDDKAIIRSKRRSHEPTGAELHLKIRDVKAGERDFSFSLDEPEHLSTPDGISMGTAKHSNTNKSIRRLPRLPFLELARMQRDEAQSQDLDLQDGEEYYLAPEEMGPVNYPYKLTYSNFTASPKVEKRRSI</sequence>
<reference evidence="2 3" key="1">
    <citation type="submission" date="2024-04" db="EMBL/GenBank/DDBJ databases">
        <title>Phyllosticta paracitricarpa is synonymous to the EU quarantine fungus P. citricarpa based on phylogenomic analyses.</title>
        <authorList>
            <consortium name="Lawrence Berkeley National Laboratory"/>
            <person name="Van Ingen-Buijs V.A."/>
            <person name="Van Westerhoven A.C."/>
            <person name="Haridas S."/>
            <person name="Skiadas P."/>
            <person name="Martin F."/>
            <person name="Groenewald J.Z."/>
            <person name="Crous P.W."/>
            <person name="Seidl M.F."/>
        </authorList>
    </citation>
    <scope>NUCLEOTIDE SEQUENCE [LARGE SCALE GENOMIC DNA]</scope>
    <source>
        <strain evidence="2 3">CBS 123374</strain>
    </source>
</reference>
<evidence type="ECO:0000313" key="3">
    <source>
        <dbReference type="Proteomes" id="UP001492380"/>
    </source>
</evidence>
<keyword evidence="3" id="KW-1185">Reference proteome</keyword>
<comment type="caution">
    <text evidence="2">The sequence shown here is derived from an EMBL/GenBank/DDBJ whole genome shotgun (WGS) entry which is preliminary data.</text>
</comment>
<feature type="region of interest" description="Disordered" evidence="1">
    <location>
        <begin position="210"/>
        <end position="235"/>
    </location>
</feature>
<dbReference type="EMBL" id="JBBWRZ010000011">
    <property type="protein sequence ID" value="KAK8226140.1"/>
    <property type="molecule type" value="Genomic_DNA"/>
</dbReference>
<evidence type="ECO:0000256" key="1">
    <source>
        <dbReference type="SAM" id="MobiDB-lite"/>
    </source>
</evidence>